<comment type="subunit">
    <text evidence="5">Homodimer.</text>
</comment>
<dbReference type="GO" id="GO:0000310">
    <property type="term" value="F:xanthine phosphoribosyltransferase activity"/>
    <property type="evidence" value="ECO:0007669"/>
    <property type="project" value="UniProtKB-UniRule"/>
</dbReference>
<comment type="pathway">
    <text evidence="5">Purine metabolism; XMP biosynthesis via salvage pathway; XMP from xanthine: step 1/1.</text>
</comment>
<evidence type="ECO:0000256" key="4">
    <source>
        <dbReference type="ARBA" id="ARBA00022726"/>
    </source>
</evidence>
<comment type="subcellular location">
    <subcellularLocation>
        <location evidence="5">Cytoplasm</location>
    </subcellularLocation>
</comment>
<comment type="function">
    <text evidence="5">Converts the preformed base xanthine, a product of nucleic acid breakdown, to xanthosine 5'-monophosphate (XMP), so it can be reused for RNA or DNA synthesis.</text>
</comment>
<protein>
    <recommendedName>
        <fullName evidence="5 6">Xanthine phosphoribosyltransferase</fullName>
        <shortName evidence="5">XPRTase</shortName>
        <ecNumber evidence="5 6">2.4.2.22</ecNumber>
    </recommendedName>
</protein>
<dbReference type="Gene3D" id="3.40.50.2020">
    <property type="match status" value="1"/>
</dbReference>
<accession>A0AAV4LFV9</accession>
<comment type="caution">
    <text evidence="8">The sequence shown here is derived from an EMBL/GenBank/DDBJ whole genome shotgun (WGS) entry which is preliminary data.</text>
</comment>
<feature type="domain" description="Phosphoribosyltransferase" evidence="7">
    <location>
        <begin position="48"/>
        <end position="161"/>
    </location>
</feature>
<comment type="similarity">
    <text evidence="5">Belongs to the purine/pyrimidine phosphoribosyltransferase family. Xpt subfamily.</text>
</comment>
<dbReference type="EMBL" id="BOQE01000001">
    <property type="protein sequence ID" value="GIM46404.1"/>
    <property type="molecule type" value="Genomic_DNA"/>
</dbReference>
<dbReference type="InterPro" id="IPR000836">
    <property type="entry name" value="PRTase_dom"/>
</dbReference>
<organism evidence="8 9">
    <name type="scientific">Collibacillus ludicampi</name>
    <dbReference type="NCBI Taxonomy" id="2771369"/>
    <lineage>
        <taxon>Bacteria</taxon>
        <taxon>Bacillati</taxon>
        <taxon>Bacillota</taxon>
        <taxon>Bacilli</taxon>
        <taxon>Bacillales</taxon>
        <taxon>Alicyclobacillaceae</taxon>
        <taxon>Collibacillus</taxon>
    </lineage>
</organism>
<evidence type="ECO:0000256" key="2">
    <source>
        <dbReference type="ARBA" id="ARBA00022676"/>
    </source>
</evidence>
<dbReference type="Pfam" id="PF00156">
    <property type="entry name" value="Pribosyltran"/>
    <property type="match status" value="1"/>
</dbReference>
<keyword evidence="4 5" id="KW-0660">Purine salvage</keyword>
<evidence type="ECO:0000256" key="1">
    <source>
        <dbReference type="ARBA" id="ARBA00022490"/>
    </source>
</evidence>
<dbReference type="GO" id="GO:0005737">
    <property type="term" value="C:cytoplasm"/>
    <property type="evidence" value="ECO:0007669"/>
    <property type="project" value="UniProtKB-SubCell"/>
</dbReference>
<dbReference type="NCBIfam" id="TIGR01744">
    <property type="entry name" value="XPRTase"/>
    <property type="match status" value="1"/>
</dbReference>
<keyword evidence="2 5" id="KW-0328">Glycosyltransferase</keyword>
<dbReference type="EC" id="2.4.2.22" evidence="5 6"/>
<reference evidence="8" key="1">
    <citation type="journal article" date="2023" name="Int. J. Syst. Evol. Microbiol.">
        <title>Collibacillus ludicampi gen. nov., sp. nov., a new soil bacterium of the family Alicyclobacillaceae.</title>
        <authorList>
            <person name="Jojima T."/>
            <person name="Ioku Y."/>
            <person name="Fukuta Y."/>
            <person name="Shirasaka N."/>
            <person name="Matsumura Y."/>
            <person name="Mori M."/>
        </authorList>
    </citation>
    <scope>NUCLEOTIDE SEQUENCE</scope>
    <source>
        <strain evidence="8">TP075</strain>
    </source>
</reference>
<dbReference type="GO" id="GO:0032265">
    <property type="term" value="P:XMP salvage"/>
    <property type="evidence" value="ECO:0007669"/>
    <property type="project" value="UniProtKB-UniRule"/>
</dbReference>
<dbReference type="InterPro" id="IPR050118">
    <property type="entry name" value="Pur/Pyrimidine_PRTase"/>
</dbReference>
<dbReference type="PANTHER" id="PTHR43864">
    <property type="entry name" value="HYPOXANTHINE/GUANINE PHOSPHORIBOSYLTRANSFERASE"/>
    <property type="match status" value="1"/>
</dbReference>
<evidence type="ECO:0000256" key="5">
    <source>
        <dbReference type="HAMAP-Rule" id="MF_01184"/>
    </source>
</evidence>
<dbReference type="Proteomes" id="UP001057291">
    <property type="component" value="Unassembled WGS sequence"/>
</dbReference>
<proteinExistence type="inferred from homology"/>
<dbReference type="HAMAP" id="MF_01184">
    <property type="entry name" value="XPRTase"/>
    <property type="match status" value="1"/>
</dbReference>
<evidence type="ECO:0000256" key="3">
    <source>
        <dbReference type="ARBA" id="ARBA00022679"/>
    </source>
</evidence>
<dbReference type="GO" id="GO:0006166">
    <property type="term" value="P:purine ribonucleoside salvage"/>
    <property type="evidence" value="ECO:0007669"/>
    <property type="project" value="UniProtKB-KW"/>
</dbReference>
<evidence type="ECO:0000313" key="9">
    <source>
        <dbReference type="Proteomes" id="UP001057291"/>
    </source>
</evidence>
<comment type="catalytic activity">
    <reaction evidence="5">
        <text>XMP + diphosphate = xanthine + 5-phospho-alpha-D-ribose 1-diphosphate</text>
        <dbReference type="Rhea" id="RHEA:10800"/>
        <dbReference type="ChEBI" id="CHEBI:17712"/>
        <dbReference type="ChEBI" id="CHEBI:33019"/>
        <dbReference type="ChEBI" id="CHEBI:57464"/>
        <dbReference type="ChEBI" id="CHEBI:58017"/>
        <dbReference type="EC" id="2.4.2.22"/>
    </reaction>
</comment>
<dbReference type="InterPro" id="IPR029057">
    <property type="entry name" value="PRTase-like"/>
</dbReference>
<dbReference type="RefSeq" id="WP_369414703.1">
    <property type="nucleotide sequence ID" value="NZ_BOQE01000001.1"/>
</dbReference>
<evidence type="ECO:0000313" key="8">
    <source>
        <dbReference type="EMBL" id="GIM46404.1"/>
    </source>
</evidence>
<evidence type="ECO:0000256" key="6">
    <source>
        <dbReference type="NCBIfam" id="TIGR01744"/>
    </source>
</evidence>
<name>A0AAV4LFV9_9BACL</name>
<sequence>MSSGNSEGKDPAGRIVVSDAVLKIDSFLNQQVDPDLMNEIGREFAARFASESITKVLTIESSGIAPALMTAMRLRVPMIFARKKKSITMQGDLYAAPVYSYTKQEVNEVTVAKKFLSVNDRVLIIDDILANGAAALGLAQIVEQAQAKVAGIGIVLEKSFQEGASKLKEAGYRVESLVKVASLQNQQIRFLEDVPVKG</sequence>
<feature type="binding site" evidence="5">
    <location>
        <position position="158"/>
    </location>
    <ligand>
        <name>xanthine</name>
        <dbReference type="ChEBI" id="CHEBI:17712"/>
    </ligand>
</feature>
<dbReference type="PANTHER" id="PTHR43864:SF1">
    <property type="entry name" value="XANTHINE PHOSPHORIBOSYLTRANSFERASE"/>
    <property type="match status" value="1"/>
</dbReference>
<feature type="binding site" evidence="5">
    <location>
        <position position="22"/>
    </location>
    <ligand>
        <name>xanthine</name>
        <dbReference type="ChEBI" id="CHEBI:17712"/>
    </ligand>
</feature>
<dbReference type="GO" id="GO:0046110">
    <property type="term" value="P:xanthine metabolic process"/>
    <property type="evidence" value="ECO:0007669"/>
    <property type="project" value="UniProtKB-UniRule"/>
</dbReference>
<dbReference type="CDD" id="cd06223">
    <property type="entry name" value="PRTases_typeI"/>
    <property type="match status" value="1"/>
</dbReference>
<feature type="binding site" evidence="5">
    <location>
        <begin position="130"/>
        <end position="134"/>
    </location>
    <ligand>
        <name>5-phospho-alpha-D-ribose 1-diphosphate</name>
        <dbReference type="ChEBI" id="CHEBI:58017"/>
    </ligand>
</feature>
<dbReference type="AlphaFoldDB" id="A0AAV4LFV9"/>
<evidence type="ECO:0000259" key="7">
    <source>
        <dbReference type="Pfam" id="PF00156"/>
    </source>
</evidence>
<dbReference type="SUPFAM" id="SSF53271">
    <property type="entry name" value="PRTase-like"/>
    <property type="match status" value="1"/>
</dbReference>
<keyword evidence="3 5" id="KW-0808">Transferase</keyword>
<keyword evidence="1 5" id="KW-0963">Cytoplasm</keyword>
<dbReference type="InterPro" id="IPR010079">
    <property type="entry name" value="Xanthine_PRibTrfase"/>
</dbReference>
<keyword evidence="9" id="KW-1185">Reference proteome</keyword>
<gene>
    <name evidence="5 8" type="primary">xpt</name>
    <name evidence="8" type="ORF">DNHGIG_19530</name>
</gene>
<dbReference type="NCBIfam" id="NF006671">
    <property type="entry name" value="PRK09219.1"/>
    <property type="match status" value="1"/>
</dbReference>
<feature type="binding site" evidence="5">
    <location>
        <position position="29"/>
    </location>
    <ligand>
        <name>xanthine</name>
        <dbReference type="ChEBI" id="CHEBI:17712"/>
    </ligand>
</feature>